<dbReference type="AlphaFoldDB" id="A0A1M6D8Z8"/>
<proteinExistence type="predicted"/>
<dbReference type="OrthoDB" id="9787613at2"/>
<dbReference type="InterPro" id="IPR039568">
    <property type="entry name" value="Peptidase_MA-like_dom"/>
</dbReference>
<feature type="domain" description="Peptidase MA-like" evidence="2">
    <location>
        <begin position="170"/>
        <end position="297"/>
    </location>
</feature>
<keyword evidence="1" id="KW-0812">Transmembrane</keyword>
<dbReference type="Proteomes" id="UP000184529">
    <property type="component" value="Unassembled WGS sequence"/>
</dbReference>
<organism evidence="3 4">
    <name type="scientific">Desulfofundulus thermosubterraneus DSM 16057</name>
    <dbReference type="NCBI Taxonomy" id="1121432"/>
    <lineage>
        <taxon>Bacteria</taxon>
        <taxon>Bacillati</taxon>
        <taxon>Bacillota</taxon>
        <taxon>Clostridia</taxon>
        <taxon>Eubacteriales</taxon>
        <taxon>Peptococcaceae</taxon>
        <taxon>Desulfofundulus</taxon>
    </lineage>
</organism>
<evidence type="ECO:0000259" key="2">
    <source>
        <dbReference type="Pfam" id="PF13485"/>
    </source>
</evidence>
<evidence type="ECO:0000256" key="1">
    <source>
        <dbReference type="SAM" id="Phobius"/>
    </source>
</evidence>
<evidence type="ECO:0000313" key="4">
    <source>
        <dbReference type="Proteomes" id="UP000184529"/>
    </source>
</evidence>
<gene>
    <name evidence="3" type="ORF">SAMN02745219_00868</name>
</gene>
<dbReference type="Pfam" id="PF13485">
    <property type="entry name" value="Peptidase_MA_2"/>
    <property type="match status" value="1"/>
</dbReference>
<keyword evidence="1" id="KW-1133">Transmembrane helix</keyword>
<reference evidence="4" key="1">
    <citation type="submission" date="2016-11" db="EMBL/GenBank/DDBJ databases">
        <authorList>
            <person name="Varghese N."/>
            <person name="Submissions S."/>
        </authorList>
    </citation>
    <scope>NUCLEOTIDE SEQUENCE [LARGE SCALE GENOMIC DNA]</scope>
    <source>
        <strain evidence="4">DSM 16057</strain>
    </source>
</reference>
<keyword evidence="4" id="KW-1185">Reference proteome</keyword>
<name>A0A1M6D8Z8_9FIRM</name>
<accession>A0A1M6D8Z8</accession>
<evidence type="ECO:0000313" key="3">
    <source>
        <dbReference type="EMBL" id="SHI69717.1"/>
    </source>
</evidence>
<keyword evidence="1" id="KW-0472">Membrane</keyword>
<dbReference type="EMBL" id="FQZM01000009">
    <property type="protein sequence ID" value="SHI69717.1"/>
    <property type="molecule type" value="Genomic_DNA"/>
</dbReference>
<dbReference type="RefSeq" id="WP_084062050.1">
    <property type="nucleotide sequence ID" value="NZ_FQZM01000009.1"/>
</dbReference>
<sequence>MNIYPLIQTQPPPGTGQLLHWFRLKLLAVFVALAFLLVIRVPGQIRGYVYHIFREAARAQALISTRHMLTLSDSLFVVRYYPEDADSARLVLKATREFYPLVARDFRFSARKKILLVVHPTRESLNASFGWPASESAMGVYWAGVIRVLSPGAWIDARDPQKVEEVFVASGPVAHELTHLVVDYLARGNVPRWFTEGVAQYEEYRLTGFRLAGTGDFAGQPLYDFGEMERNFDELPDQTLAYWQSLAAVEYLVEVYGEESLHKILAALGQGRDMDGALQQVTGRALDQFAAGFRSWLGQKL</sequence>
<feature type="transmembrane region" description="Helical" evidence="1">
    <location>
        <begin position="20"/>
        <end position="39"/>
    </location>
</feature>
<dbReference type="STRING" id="1121432.SAMN02745219_00868"/>
<protein>
    <submittedName>
        <fullName evidence="3">Peptidase MA superfamily protein</fullName>
    </submittedName>
</protein>